<proteinExistence type="predicted"/>
<sequence length="82" mass="9689">MILEIFKWAYIDVDEGGYDTLNDKAARLKAEGIPHQYREGKYGSLEIEIKPKILHKLYQNNVITSDEYDELYMEKVDYITIE</sequence>
<reference evidence="1" key="1">
    <citation type="submission" date="2018-05" db="EMBL/GenBank/DDBJ databases">
        <authorList>
            <person name="Lanie J.A."/>
            <person name="Ng W.-L."/>
            <person name="Kazmierczak K.M."/>
            <person name="Andrzejewski T.M."/>
            <person name="Davidsen T.M."/>
            <person name="Wayne K.J."/>
            <person name="Tettelin H."/>
            <person name="Glass J.I."/>
            <person name="Rusch D."/>
            <person name="Podicherti R."/>
            <person name="Tsui H.-C.T."/>
            <person name="Winkler M.E."/>
        </authorList>
    </citation>
    <scope>NUCLEOTIDE SEQUENCE</scope>
</reference>
<gene>
    <name evidence="1" type="ORF">METZ01_LOCUS344426</name>
</gene>
<evidence type="ECO:0000313" key="1">
    <source>
        <dbReference type="EMBL" id="SVC91572.1"/>
    </source>
</evidence>
<organism evidence="1">
    <name type="scientific">marine metagenome</name>
    <dbReference type="NCBI Taxonomy" id="408172"/>
    <lineage>
        <taxon>unclassified sequences</taxon>
        <taxon>metagenomes</taxon>
        <taxon>ecological metagenomes</taxon>
    </lineage>
</organism>
<dbReference type="AlphaFoldDB" id="A0A382R353"/>
<protein>
    <submittedName>
        <fullName evidence="1">Uncharacterized protein</fullName>
    </submittedName>
</protein>
<dbReference type="EMBL" id="UINC01118446">
    <property type="protein sequence ID" value="SVC91572.1"/>
    <property type="molecule type" value="Genomic_DNA"/>
</dbReference>
<accession>A0A382R353</accession>
<name>A0A382R353_9ZZZZ</name>